<dbReference type="Proteomes" id="UP000006868">
    <property type="component" value="Plasmid pSC2"/>
</dbReference>
<dbReference type="KEGG" id="ppm:PPSC2_28510"/>
<gene>
    <name evidence="2" type="ORF">PPSC2_28510</name>
</gene>
<feature type="domain" description="DUF6036" evidence="1">
    <location>
        <begin position="10"/>
        <end position="164"/>
    </location>
</feature>
<evidence type="ECO:0000313" key="2">
    <source>
        <dbReference type="EMBL" id="ADO59933.1"/>
    </source>
</evidence>
<evidence type="ECO:0000259" key="1">
    <source>
        <dbReference type="Pfam" id="PF19502"/>
    </source>
</evidence>
<proteinExistence type="predicted"/>
<keyword evidence="2" id="KW-0614">Plasmid</keyword>
<accession>E3ELA1</accession>
<reference evidence="2 3" key="1">
    <citation type="journal article" date="2011" name="J. Bacteriol.">
        <title>Complete genome sequence of Paenibacillus polymyxa SC2, a strain of plant growth-promoting Rhizobacterium with broad-spectrum antimicrobial activity.</title>
        <authorList>
            <person name="Ma M."/>
            <person name="Wang C."/>
            <person name="Ding Y."/>
            <person name="Li L."/>
            <person name="Shen D."/>
            <person name="Jiang X."/>
            <person name="Guan D."/>
            <person name="Cao F."/>
            <person name="Chen H."/>
            <person name="Feng R."/>
            <person name="Wang X."/>
            <person name="Ge Y."/>
            <person name="Yao L."/>
            <person name="Bing X."/>
            <person name="Yang X."/>
            <person name="Li J."/>
            <person name="Du B."/>
        </authorList>
    </citation>
    <scope>NUCLEOTIDE SEQUENCE [LARGE SCALE GENOMIC DNA]</scope>
    <source>
        <strain evidence="2 3">SC2</strain>
        <plasmid evidence="3">pSC2</plasmid>
    </source>
</reference>
<dbReference type="HOGENOM" id="CLU_1576403_0_0_9"/>
<name>E3ELA1_PAEPS</name>
<geneLocation type="plasmid" evidence="2 3">
    <name>pSC2</name>
</geneLocation>
<sequence length="169" mass="19451">MNTVNEVMENFLMADQFIKQVFPNLDRLELVVVGGASFLLKGFDNKFTLDIDTITQLDSDVLDYLESFSINNASSEVITLSETYYERTVALPSQCKVLDLRMLCNEDLVLAKVGRSKRSDIDDILETGILYETNLELLNTIATELESKNYDNFKNKWEDFKRTVLYSFE</sequence>
<dbReference type="RefSeq" id="WP_013386347.1">
    <property type="nucleotide sequence ID" value="NC_014628.2"/>
</dbReference>
<dbReference type="Pfam" id="PF19502">
    <property type="entry name" value="DUF6036"/>
    <property type="match status" value="1"/>
</dbReference>
<dbReference type="EMBL" id="CP002214">
    <property type="protein sequence ID" value="ADO59933.1"/>
    <property type="molecule type" value="Genomic_DNA"/>
</dbReference>
<evidence type="ECO:0000313" key="3">
    <source>
        <dbReference type="Proteomes" id="UP000006868"/>
    </source>
</evidence>
<protein>
    <recommendedName>
        <fullName evidence="1">DUF6036 domain-containing protein</fullName>
    </recommendedName>
</protein>
<dbReference type="OrthoDB" id="2988567at2"/>
<organism evidence="2 3">
    <name type="scientific">Paenibacillus polymyxa (strain SC2)</name>
    <name type="common">Bacillus polymyxa</name>
    <dbReference type="NCBI Taxonomy" id="886882"/>
    <lineage>
        <taxon>Bacteria</taxon>
        <taxon>Bacillati</taxon>
        <taxon>Bacillota</taxon>
        <taxon>Bacilli</taxon>
        <taxon>Bacillales</taxon>
        <taxon>Paenibacillaceae</taxon>
        <taxon>Paenibacillus</taxon>
    </lineage>
</organism>
<dbReference type="InterPro" id="IPR045792">
    <property type="entry name" value="DUF6036"/>
</dbReference>
<dbReference type="PATRIC" id="fig|886882.15.peg.6049"/>
<dbReference type="AlphaFoldDB" id="E3ELA1"/>